<dbReference type="InterPro" id="IPR050742">
    <property type="entry name" value="Helicase_Restrict-Modif_Enz"/>
</dbReference>
<feature type="domain" description="Helicase C-terminal" evidence="3">
    <location>
        <begin position="234"/>
        <end position="385"/>
    </location>
</feature>
<dbReference type="EMBL" id="DVOR01000152">
    <property type="protein sequence ID" value="HIV09405.1"/>
    <property type="molecule type" value="Genomic_DNA"/>
</dbReference>
<protein>
    <submittedName>
        <fullName evidence="4">DEAD/DEAH box helicase</fullName>
    </submittedName>
</protein>
<dbReference type="GO" id="GO:0016787">
    <property type="term" value="F:hydrolase activity"/>
    <property type="evidence" value="ECO:0007669"/>
    <property type="project" value="InterPro"/>
</dbReference>
<evidence type="ECO:0000259" key="2">
    <source>
        <dbReference type="PROSITE" id="PS51192"/>
    </source>
</evidence>
<keyword evidence="4" id="KW-0347">Helicase</keyword>
<reference evidence="4" key="2">
    <citation type="journal article" date="2021" name="PeerJ">
        <title>Extensive microbial diversity within the chicken gut microbiome revealed by metagenomics and culture.</title>
        <authorList>
            <person name="Gilroy R."/>
            <person name="Ravi A."/>
            <person name="Getino M."/>
            <person name="Pursley I."/>
            <person name="Horton D.L."/>
            <person name="Alikhan N.F."/>
            <person name="Baker D."/>
            <person name="Gharbi K."/>
            <person name="Hall N."/>
            <person name="Watson M."/>
            <person name="Adriaenssens E.M."/>
            <person name="Foster-Nyarko E."/>
            <person name="Jarju S."/>
            <person name="Secka A."/>
            <person name="Antonio M."/>
            <person name="Oren A."/>
            <person name="Chaudhuri R.R."/>
            <person name="La Ragione R."/>
            <person name="Hildebrand F."/>
            <person name="Pallen M.J."/>
        </authorList>
    </citation>
    <scope>NUCLEOTIDE SEQUENCE</scope>
    <source>
        <strain evidence="4">35461</strain>
    </source>
</reference>
<dbReference type="GO" id="GO:0005524">
    <property type="term" value="F:ATP binding"/>
    <property type="evidence" value="ECO:0007669"/>
    <property type="project" value="InterPro"/>
</dbReference>
<dbReference type="SMART" id="SM00487">
    <property type="entry name" value="DEXDc"/>
    <property type="match status" value="1"/>
</dbReference>
<evidence type="ECO:0000313" key="5">
    <source>
        <dbReference type="Proteomes" id="UP000886845"/>
    </source>
</evidence>
<name>A0A9D1NMJ4_9BACT</name>
<dbReference type="SUPFAM" id="SSF52540">
    <property type="entry name" value="P-loop containing nucleoside triphosphate hydrolases"/>
    <property type="match status" value="1"/>
</dbReference>
<accession>A0A9D1NMJ4</accession>
<dbReference type="Pfam" id="PF00271">
    <property type="entry name" value="Helicase_C"/>
    <property type="match status" value="1"/>
</dbReference>
<comment type="caution">
    <text evidence="4">The sequence shown here is derived from an EMBL/GenBank/DDBJ whole genome shotgun (WGS) entry which is preliminary data.</text>
</comment>
<feature type="non-terminal residue" evidence="4">
    <location>
        <position position="394"/>
    </location>
</feature>
<organism evidence="4 5">
    <name type="scientific">Candidatus Spyradenecus faecavium</name>
    <dbReference type="NCBI Taxonomy" id="2840947"/>
    <lineage>
        <taxon>Bacteria</taxon>
        <taxon>Pseudomonadati</taxon>
        <taxon>Lentisphaerota</taxon>
        <taxon>Lentisphaeria</taxon>
        <taxon>Lentisphaerales</taxon>
        <taxon>Lentisphaeraceae</taxon>
        <taxon>Lentisphaeraceae incertae sedis</taxon>
        <taxon>Candidatus Spyradenecus</taxon>
    </lineage>
</organism>
<evidence type="ECO:0000256" key="1">
    <source>
        <dbReference type="SAM" id="MobiDB-lite"/>
    </source>
</evidence>
<dbReference type="InterPro" id="IPR006935">
    <property type="entry name" value="Helicase/UvrB_N"/>
</dbReference>
<feature type="compositionally biased region" description="Basic residues" evidence="1">
    <location>
        <begin position="383"/>
        <end position="394"/>
    </location>
</feature>
<reference evidence="4" key="1">
    <citation type="submission" date="2020-10" db="EMBL/GenBank/DDBJ databases">
        <authorList>
            <person name="Gilroy R."/>
        </authorList>
    </citation>
    <scope>NUCLEOTIDE SEQUENCE</scope>
    <source>
        <strain evidence="4">35461</strain>
    </source>
</reference>
<dbReference type="SMART" id="SM00490">
    <property type="entry name" value="HELICc"/>
    <property type="match status" value="1"/>
</dbReference>
<evidence type="ECO:0000259" key="3">
    <source>
        <dbReference type="PROSITE" id="PS51194"/>
    </source>
</evidence>
<dbReference type="Proteomes" id="UP000886845">
    <property type="component" value="Unassembled WGS sequence"/>
</dbReference>
<dbReference type="AlphaFoldDB" id="A0A9D1NMJ4"/>
<gene>
    <name evidence="4" type="ORF">IAC79_04755</name>
</gene>
<feature type="region of interest" description="Disordered" evidence="1">
    <location>
        <begin position="373"/>
        <end position="394"/>
    </location>
</feature>
<dbReference type="PROSITE" id="PS51194">
    <property type="entry name" value="HELICASE_CTER"/>
    <property type="match status" value="1"/>
</dbReference>
<dbReference type="PROSITE" id="PS51192">
    <property type="entry name" value="HELICASE_ATP_BIND_1"/>
    <property type="match status" value="1"/>
</dbReference>
<feature type="compositionally biased region" description="Basic and acidic residues" evidence="1">
    <location>
        <begin position="373"/>
        <end position="382"/>
    </location>
</feature>
<keyword evidence="4" id="KW-0547">Nucleotide-binding</keyword>
<dbReference type="Pfam" id="PF04851">
    <property type="entry name" value="ResIII"/>
    <property type="match status" value="1"/>
</dbReference>
<dbReference type="GO" id="GO:0003677">
    <property type="term" value="F:DNA binding"/>
    <property type="evidence" value="ECO:0007669"/>
    <property type="project" value="InterPro"/>
</dbReference>
<keyword evidence="4" id="KW-0378">Hydrolase</keyword>
<dbReference type="PANTHER" id="PTHR47396">
    <property type="entry name" value="TYPE I RESTRICTION ENZYME ECOKI R PROTEIN"/>
    <property type="match status" value="1"/>
</dbReference>
<dbReference type="GO" id="GO:0005829">
    <property type="term" value="C:cytosol"/>
    <property type="evidence" value="ECO:0007669"/>
    <property type="project" value="TreeGrafter"/>
</dbReference>
<dbReference type="InterPro" id="IPR027417">
    <property type="entry name" value="P-loop_NTPase"/>
</dbReference>
<keyword evidence="4" id="KW-0067">ATP-binding</keyword>
<sequence>MELRPYQKAAVQAVFDYLCAPDKAGKNPCVEICTGGGKTLVFSQIVKETVEKWGGRVLVLTHVKELIEQGAEKLRLFCPNLAIGVYSAGLGSRDTQNQVVIAGIQSVYKRAEELGRFDLVLIDECQLLPRSGEGMYRTLLAALKAQSPHLRVVGFTATPYRTGSGPLCTPDGILNDICFATSIRLMIQDGYLSKIRSKVSKHAVDTDALSIRAGEFVATEVEAKVNDEVVVERACREIVALTRDRKAVILFCASVAHCRRVARQIEALSGAPCGIVTAETPPAERADLLRRIRGEEGEPDLLGHRQPPLKFLANVNVCAVGFDAPNIDCVALLRPTASPGLYVQMAGRGLCLAPGKEDCLILDYGENILRHGPLDDVHPEAKRRGKRKDIKTCP</sequence>
<proteinExistence type="predicted"/>
<dbReference type="PANTHER" id="PTHR47396:SF1">
    <property type="entry name" value="ATP-DEPENDENT HELICASE IRC3-RELATED"/>
    <property type="match status" value="1"/>
</dbReference>
<dbReference type="GO" id="GO:0004386">
    <property type="term" value="F:helicase activity"/>
    <property type="evidence" value="ECO:0007669"/>
    <property type="project" value="UniProtKB-KW"/>
</dbReference>
<feature type="domain" description="Helicase ATP-binding" evidence="2">
    <location>
        <begin position="19"/>
        <end position="159"/>
    </location>
</feature>
<dbReference type="Gene3D" id="3.40.50.300">
    <property type="entry name" value="P-loop containing nucleotide triphosphate hydrolases"/>
    <property type="match status" value="2"/>
</dbReference>
<evidence type="ECO:0000313" key="4">
    <source>
        <dbReference type="EMBL" id="HIV09405.1"/>
    </source>
</evidence>
<dbReference type="InterPro" id="IPR001650">
    <property type="entry name" value="Helicase_C-like"/>
</dbReference>
<dbReference type="InterPro" id="IPR014001">
    <property type="entry name" value="Helicase_ATP-bd"/>
</dbReference>